<name>A0AAV7GVL5_DENCH</name>
<dbReference type="AlphaFoldDB" id="A0AAV7GVL5"/>
<reference evidence="1 2" key="1">
    <citation type="journal article" date="2021" name="Hortic Res">
        <title>Chromosome-scale assembly of the Dendrobium chrysotoxum genome enhances the understanding of orchid evolution.</title>
        <authorList>
            <person name="Zhang Y."/>
            <person name="Zhang G.Q."/>
            <person name="Zhang D."/>
            <person name="Liu X.D."/>
            <person name="Xu X.Y."/>
            <person name="Sun W.H."/>
            <person name="Yu X."/>
            <person name="Zhu X."/>
            <person name="Wang Z.W."/>
            <person name="Zhao X."/>
            <person name="Zhong W.Y."/>
            <person name="Chen H."/>
            <person name="Yin W.L."/>
            <person name="Huang T."/>
            <person name="Niu S.C."/>
            <person name="Liu Z.J."/>
        </authorList>
    </citation>
    <scope>NUCLEOTIDE SEQUENCE [LARGE SCALE GENOMIC DNA]</scope>
    <source>
        <strain evidence="1">Lindl</strain>
    </source>
</reference>
<organism evidence="1 2">
    <name type="scientific">Dendrobium chrysotoxum</name>
    <name type="common">Orchid</name>
    <dbReference type="NCBI Taxonomy" id="161865"/>
    <lineage>
        <taxon>Eukaryota</taxon>
        <taxon>Viridiplantae</taxon>
        <taxon>Streptophyta</taxon>
        <taxon>Embryophyta</taxon>
        <taxon>Tracheophyta</taxon>
        <taxon>Spermatophyta</taxon>
        <taxon>Magnoliopsida</taxon>
        <taxon>Liliopsida</taxon>
        <taxon>Asparagales</taxon>
        <taxon>Orchidaceae</taxon>
        <taxon>Epidendroideae</taxon>
        <taxon>Malaxideae</taxon>
        <taxon>Dendrobiinae</taxon>
        <taxon>Dendrobium</taxon>
    </lineage>
</organism>
<proteinExistence type="predicted"/>
<dbReference type="Proteomes" id="UP000775213">
    <property type="component" value="Unassembled WGS sequence"/>
</dbReference>
<evidence type="ECO:0000313" key="2">
    <source>
        <dbReference type="Proteomes" id="UP000775213"/>
    </source>
</evidence>
<protein>
    <submittedName>
        <fullName evidence="1">Uncharacterized protein</fullName>
    </submittedName>
</protein>
<evidence type="ECO:0000313" key="1">
    <source>
        <dbReference type="EMBL" id="KAH0459589.1"/>
    </source>
</evidence>
<keyword evidence="2" id="KW-1185">Reference proteome</keyword>
<dbReference type="EMBL" id="JAGFBR010000011">
    <property type="protein sequence ID" value="KAH0459589.1"/>
    <property type="molecule type" value="Genomic_DNA"/>
</dbReference>
<sequence length="75" mass="8595">MFHNRDFEQVAPAAKKFRFNGIQPELEQKLETMFSHIVATGDNVWIPNSGILPPELTTTSDIHLMKMTSTKLTHR</sequence>
<comment type="caution">
    <text evidence="1">The sequence shown here is derived from an EMBL/GenBank/DDBJ whole genome shotgun (WGS) entry which is preliminary data.</text>
</comment>
<gene>
    <name evidence="1" type="ORF">IEQ34_012403</name>
</gene>
<accession>A0AAV7GVL5</accession>